<dbReference type="InterPro" id="IPR012349">
    <property type="entry name" value="Split_barrel_FMN-bd"/>
</dbReference>
<dbReference type="GO" id="GO:0010181">
    <property type="term" value="F:FMN binding"/>
    <property type="evidence" value="ECO:0007669"/>
    <property type="project" value="InterPro"/>
</dbReference>
<gene>
    <name evidence="5" type="ordered locus">Dd703_2620</name>
</gene>
<reference evidence="5" key="1">
    <citation type="submission" date="2009-06" db="EMBL/GenBank/DDBJ databases">
        <title>Complete sequence of Dickeya dadantii Ech703.</title>
        <authorList>
            <consortium name="US DOE Joint Genome Institute"/>
            <person name="Lucas S."/>
            <person name="Copeland A."/>
            <person name="Lapidus A."/>
            <person name="Glavina del Rio T."/>
            <person name="Dalin E."/>
            <person name="Tice H."/>
            <person name="Bruce D."/>
            <person name="Goodwin L."/>
            <person name="Pitluck S."/>
            <person name="Chertkov O."/>
            <person name="Brettin T."/>
            <person name="Detter J.C."/>
            <person name="Han C."/>
            <person name="Larimer F."/>
            <person name="Land M."/>
            <person name="Hauser L."/>
            <person name="Kyrpides N."/>
            <person name="Mikhailova N."/>
            <person name="Balakrishnan V."/>
            <person name="Glasner J."/>
            <person name="Perna N.T."/>
        </authorList>
    </citation>
    <scope>NUCLEOTIDE SEQUENCE [LARGE SCALE GENOMIC DNA]</scope>
    <source>
        <strain evidence="5">Ech703</strain>
    </source>
</reference>
<keyword evidence="6" id="KW-1185">Reference proteome</keyword>
<dbReference type="PANTHER" id="PTHR43567:SF1">
    <property type="entry name" value="FLAVOREDOXIN"/>
    <property type="match status" value="1"/>
</dbReference>
<evidence type="ECO:0000256" key="3">
    <source>
        <dbReference type="ARBA" id="ARBA00038054"/>
    </source>
</evidence>
<proteinExistence type="inferred from homology"/>
<dbReference type="GO" id="GO:0016646">
    <property type="term" value="F:oxidoreductase activity, acting on the CH-NH group of donors, NAD or NADP as acceptor"/>
    <property type="evidence" value="ECO:0007669"/>
    <property type="project" value="UniProtKB-ARBA"/>
</dbReference>
<evidence type="ECO:0000313" key="5">
    <source>
        <dbReference type="EMBL" id="ACS86397.1"/>
    </source>
</evidence>
<dbReference type="EMBL" id="CP001654">
    <property type="protein sequence ID" value="ACS86397.1"/>
    <property type="molecule type" value="Genomic_DNA"/>
</dbReference>
<dbReference type="Proteomes" id="UP000002734">
    <property type="component" value="Chromosome"/>
</dbReference>
<evidence type="ECO:0000259" key="4">
    <source>
        <dbReference type="Pfam" id="PF01613"/>
    </source>
</evidence>
<dbReference type="HOGENOM" id="CLU_075333_1_0_6"/>
<dbReference type="InterPro" id="IPR052174">
    <property type="entry name" value="Flavoredoxin"/>
</dbReference>
<evidence type="ECO:0000256" key="1">
    <source>
        <dbReference type="ARBA" id="ARBA00001917"/>
    </source>
</evidence>
<dbReference type="STRING" id="579405.Dd703_2620"/>
<dbReference type="AlphaFoldDB" id="C6C9X5"/>
<organism evidence="5 6">
    <name type="scientific">Musicola paradisiaca (strain Ech703)</name>
    <name type="common">Dickeya paradisiaca</name>
    <name type="synonym">Dickeya dadantii</name>
    <dbReference type="NCBI Taxonomy" id="579405"/>
    <lineage>
        <taxon>Bacteria</taxon>
        <taxon>Pseudomonadati</taxon>
        <taxon>Pseudomonadota</taxon>
        <taxon>Gammaproteobacteria</taxon>
        <taxon>Enterobacterales</taxon>
        <taxon>Pectobacteriaceae</taxon>
        <taxon>Musicola</taxon>
    </lineage>
</organism>
<dbReference type="Gene3D" id="2.30.110.10">
    <property type="entry name" value="Electron Transport, Fmn-binding Protein, Chain A"/>
    <property type="match status" value="1"/>
</dbReference>
<evidence type="ECO:0000313" key="6">
    <source>
        <dbReference type="Proteomes" id="UP000002734"/>
    </source>
</evidence>
<feature type="domain" description="Flavin reductase like" evidence="4">
    <location>
        <begin position="13"/>
        <end position="184"/>
    </location>
</feature>
<comment type="cofactor">
    <cofactor evidence="1">
        <name>FMN</name>
        <dbReference type="ChEBI" id="CHEBI:58210"/>
    </cofactor>
</comment>
<accession>C6C9X5</accession>
<keyword evidence="2" id="KW-0285">Flavoprotein</keyword>
<sequence>MKKQIEITSFYYGFPVFLASTVEPESQTPNIAPLSSSLSLGDRIIIGVNKISQTSANLLAGSDVVINVPDYRLWEEIEQMGRLTGTQAVPESKAKQGVLYCADKTGIVGMHVEPSHTIAPPRVRECPIQAECKTREITDKGAFILAELEIQHIWAEETLLNEQDKLDSLKWHPLIYKFREYDTTGKALGFNCKYGK</sequence>
<dbReference type="eggNOG" id="COG1853">
    <property type="taxonomic scope" value="Bacteria"/>
</dbReference>
<name>C6C9X5_MUSP7</name>
<dbReference type="PANTHER" id="PTHR43567">
    <property type="entry name" value="FLAVOREDOXIN-RELATED-RELATED"/>
    <property type="match status" value="1"/>
</dbReference>
<dbReference type="SUPFAM" id="SSF50475">
    <property type="entry name" value="FMN-binding split barrel"/>
    <property type="match status" value="1"/>
</dbReference>
<evidence type="ECO:0000256" key="2">
    <source>
        <dbReference type="ARBA" id="ARBA00022630"/>
    </source>
</evidence>
<comment type="similarity">
    <text evidence="3">Belongs to the flavoredoxin family.</text>
</comment>
<dbReference type="KEGG" id="dda:Dd703_2620"/>
<dbReference type="RefSeq" id="WP_015854303.1">
    <property type="nucleotide sequence ID" value="NC_012880.1"/>
</dbReference>
<dbReference type="Pfam" id="PF01613">
    <property type="entry name" value="Flavin_Reduct"/>
    <property type="match status" value="1"/>
</dbReference>
<dbReference type="InterPro" id="IPR002563">
    <property type="entry name" value="Flavin_Rdtase-like_dom"/>
</dbReference>
<protein>
    <submittedName>
        <fullName evidence="5">Flavin reductase domain protein FMN-binding</fullName>
    </submittedName>
</protein>